<dbReference type="SUPFAM" id="SSF53335">
    <property type="entry name" value="S-adenosyl-L-methionine-dependent methyltransferases"/>
    <property type="match status" value="1"/>
</dbReference>
<keyword evidence="3 9" id="KW-0489">Methyltransferase</keyword>
<reference evidence="9 10" key="1">
    <citation type="submission" date="2009-09" db="EMBL/GenBank/DDBJ databases">
        <authorList>
            <person name="Weinstock G."/>
            <person name="Sodergren E."/>
            <person name="Clifton S."/>
            <person name="Fulton L."/>
            <person name="Fulton B."/>
            <person name="Courtney L."/>
            <person name="Fronick C."/>
            <person name="Harrison M."/>
            <person name="Strong C."/>
            <person name="Farmer C."/>
            <person name="Delahaunty K."/>
            <person name="Markovic C."/>
            <person name="Hall O."/>
            <person name="Minx P."/>
            <person name="Tomlinson C."/>
            <person name="Mitreva M."/>
            <person name="Nelson J."/>
            <person name="Hou S."/>
            <person name="Wollam A."/>
            <person name="Pepin K.H."/>
            <person name="Johnson M."/>
            <person name="Bhonagiri V."/>
            <person name="Nash W.E."/>
            <person name="Warren W."/>
            <person name="Chinwalla A."/>
            <person name="Mardis E.R."/>
            <person name="Wilson R.K."/>
        </authorList>
    </citation>
    <scope>NUCLEOTIDE SEQUENCE [LARGE SCALE GENOMIC DNA]</scope>
    <source>
        <strain evidence="9 10">F0319</strain>
    </source>
</reference>
<keyword evidence="6" id="KW-0680">Restriction system</keyword>
<evidence type="ECO:0000256" key="1">
    <source>
        <dbReference type="ARBA" id="ARBA00006594"/>
    </source>
</evidence>
<dbReference type="GO" id="GO:0003677">
    <property type="term" value="F:DNA binding"/>
    <property type="evidence" value="ECO:0007669"/>
    <property type="project" value="InterPro"/>
</dbReference>
<comment type="similarity">
    <text evidence="1">Belongs to the N(4)/N(6)-methyltransferase family.</text>
</comment>
<dbReference type="GO" id="GO:0009007">
    <property type="term" value="F:site-specific DNA-methyltransferase (adenine-specific) activity"/>
    <property type="evidence" value="ECO:0007669"/>
    <property type="project" value="UniProtKB-EC"/>
</dbReference>
<evidence type="ECO:0000256" key="3">
    <source>
        <dbReference type="ARBA" id="ARBA00022603"/>
    </source>
</evidence>
<proteinExistence type="inferred from homology"/>
<dbReference type="OrthoDB" id="9814572at2"/>
<sequence>MIMAKSVQSIEPNIADLANGWLKSYKLDYKLEQESLNTEIDKALADYFSKNGGSGANRPDAKLLLQDKKLNYYPVLIEYKGYKDKLVKLDAEGRVENKNAKNEPNFKNINSYAVNGAVHYANALLHYTSYTEIIAIGMTGYKDEFGKIQHEIGVYYVSRKNLGIGQEVGKFTDLSFLAPNNFDAFIEKVESLSLTQEELDNLKAKREQEITASLVKLNNHIYQNEKGLGENDRVYLVAASIIATLGIAGKVSPLEKEDLKSSVEQGNTDGEIILRKIIAFLKEKNLPDAKRDLIIRTLQNTLTAENVNKVENGESQLKRVFTNIVDDLGIYYKIGLTTDFTGKLFNEMYGWLGFSQDKLNDVVLTPSYVATLLVKLARVNKDSYVWDFATGSAGLLVAAMNEMLIDAKNNIDSPNELAIKEAHIKAEQLLGIELLPSVYMLAILNMILMGDGSSNILNKDSLKDFDGKYGYGRPKEQFPADAFVLNPPYSSLGNGMNFVEKALSMMQKGYAAIIIQNSAGSGRATEYNKRILKRNTLLASIKMPIDLFIGKSSVQTNIYVFRVNEAHKKDDVVKFIDFSNDGYTRTNRKKASVNLRDTDHAKERYEEVFNLVRFGKSKLNFLTEKEYYEGTIDPNSGADWNQTAPIDTKPTLADFKKTVSDYLAWEVSNLLKQKADEEDSLGK</sequence>
<keyword evidence="5" id="KW-0949">S-adenosyl-L-methionine</keyword>
<gene>
    <name evidence="9" type="ORF">HMPREF0973_01511</name>
</gene>
<dbReference type="HOGENOM" id="CLU_015410_1_0_10"/>
<dbReference type="GO" id="GO:0032259">
    <property type="term" value="P:methylation"/>
    <property type="evidence" value="ECO:0007669"/>
    <property type="project" value="UniProtKB-KW"/>
</dbReference>
<keyword evidence="4" id="KW-0808">Transferase</keyword>
<dbReference type="InterPro" id="IPR051537">
    <property type="entry name" value="DNA_Adenine_Mtase"/>
</dbReference>
<evidence type="ECO:0000313" key="9">
    <source>
        <dbReference type="EMBL" id="EEX18567.1"/>
    </source>
</evidence>
<protein>
    <recommendedName>
        <fullName evidence="2">site-specific DNA-methyltransferase (adenine-specific)</fullName>
        <ecNumber evidence="2">2.1.1.72</ecNumber>
    </recommendedName>
</protein>
<dbReference type="EC" id="2.1.1.72" evidence="2"/>
<dbReference type="Proteomes" id="UP000003327">
    <property type="component" value="Unassembled WGS sequence"/>
</dbReference>
<evidence type="ECO:0000256" key="5">
    <source>
        <dbReference type="ARBA" id="ARBA00022691"/>
    </source>
</evidence>
<evidence type="ECO:0000256" key="2">
    <source>
        <dbReference type="ARBA" id="ARBA00011900"/>
    </source>
</evidence>
<keyword evidence="10" id="KW-1185">Reference proteome</keyword>
<dbReference type="InterPro" id="IPR029063">
    <property type="entry name" value="SAM-dependent_MTases_sf"/>
</dbReference>
<evidence type="ECO:0000256" key="7">
    <source>
        <dbReference type="ARBA" id="ARBA00047942"/>
    </source>
</evidence>
<evidence type="ECO:0000256" key="6">
    <source>
        <dbReference type="ARBA" id="ARBA00022747"/>
    </source>
</evidence>
<dbReference type="InterPro" id="IPR003356">
    <property type="entry name" value="DNA_methylase_A-5"/>
</dbReference>
<comment type="catalytic activity">
    <reaction evidence="7">
        <text>a 2'-deoxyadenosine in DNA + S-adenosyl-L-methionine = an N(6)-methyl-2'-deoxyadenosine in DNA + S-adenosyl-L-homocysteine + H(+)</text>
        <dbReference type="Rhea" id="RHEA:15197"/>
        <dbReference type="Rhea" id="RHEA-COMP:12418"/>
        <dbReference type="Rhea" id="RHEA-COMP:12419"/>
        <dbReference type="ChEBI" id="CHEBI:15378"/>
        <dbReference type="ChEBI" id="CHEBI:57856"/>
        <dbReference type="ChEBI" id="CHEBI:59789"/>
        <dbReference type="ChEBI" id="CHEBI:90615"/>
        <dbReference type="ChEBI" id="CHEBI:90616"/>
        <dbReference type="EC" id="2.1.1.72"/>
    </reaction>
</comment>
<dbReference type="EMBL" id="ACVA01000033">
    <property type="protein sequence ID" value="EEX18567.1"/>
    <property type="molecule type" value="Genomic_DNA"/>
</dbReference>
<feature type="domain" description="DNA methylase adenine-specific" evidence="8">
    <location>
        <begin position="362"/>
        <end position="491"/>
    </location>
</feature>
<name>C9MPH0_9BACT</name>
<dbReference type="GO" id="GO:0008170">
    <property type="term" value="F:N-methyltransferase activity"/>
    <property type="evidence" value="ECO:0007669"/>
    <property type="project" value="InterPro"/>
</dbReference>
<dbReference type="STRING" id="649761.HMPREF0973_01511"/>
<dbReference type="GO" id="GO:0009307">
    <property type="term" value="P:DNA restriction-modification system"/>
    <property type="evidence" value="ECO:0007669"/>
    <property type="project" value="UniProtKB-KW"/>
</dbReference>
<organism evidence="9 10">
    <name type="scientific">Prevotella veroralis F0319</name>
    <dbReference type="NCBI Taxonomy" id="649761"/>
    <lineage>
        <taxon>Bacteria</taxon>
        <taxon>Pseudomonadati</taxon>
        <taxon>Bacteroidota</taxon>
        <taxon>Bacteroidia</taxon>
        <taxon>Bacteroidales</taxon>
        <taxon>Prevotellaceae</taxon>
        <taxon>Prevotella</taxon>
    </lineage>
</organism>
<evidence type="ECO:0000313" key="10">
    <source>
        <dbReference type="Proteomes" id="UP000003327"/>
    </source>
</evidence>
<evidence type="ECO:0000259" key="8">
    <source>
        <dbReference type="Pfam" id="PF02384"/>
    </source>
</evidence>
<evidence type="ECO:0000256" key="4">
    <source>
        <dbReference type="ARBA" id="ARBA00022679"/>
    </source>
</evidence>
<feature type="domain" description="DNA methylase adenine-specific" evidence="8">
    <location>
        <begin position="498"/>
        <end position="608"/>
    </location>
</feature>
<accession>C9MPH0</accession>
<dbReference type="PANTHER" id="PTHR42933">
    <property type="entry name" value="SLR6095 PROTEIN"/>
    <property type="match status" value="1"/>
</dbReference>
<dbReference type="PANTHER" id="PTHR42933:SF1">
    <property type="entry name" value="SITE-SPECIFIC DNA-METHYLTRANSFERASE (ADENINE-SPECIFIC)"/>
    <property type="match status" value="1"/>
</dbReference>
<dbReference type="AlphaFoldDB" id="C9MPH0"/>
<dbReference type="Pfam" id="PF02384">
    <property type="entry name" value="N6_Mtase"/>
    <property type="match status" value="2"/>
</dbReference>
<comment type="caution">
    <text evidence="9">The sequence shown here is derived from an EMBL/GenBank/DDBJ whole genome shotgun (WGS) entry which is preliminary data.</text>
</comment>
<dbReference type="Gene3D" id="3.40.50.150">
    <property type="entry name" value="Vaccinia Virus protein VP39"/>
    <property type="match status" value="1"/>
</dbReference>
<dbReference type="eggNOG" id="COG0286">
    <property type="taxonomic scope" value="Bacteria"/>
</dbReference>